<evidence type="ECO:0000259" key="3">
    <source>
        <dbReference type="Pfam" id="PF01370"/>
    </source>
</evidence>
<evidence type="ECO:0000256" key="1">
    <source>
        <dbReference type="ARBA" id="ARBA00023027"/>
    </source>
</evidence>
<evidence type="ECO:0000313" key="5">
    <source>
        <dbReference type="Proteomes" id="UP000320314"/>
    </source>
</evidence>
<dbReference type="EMBL" id="VHLH01000013">
    <property type="protein sequence ID" value="TPW29004.1"/>
    <property type="molecule type" value="Genomic_DNA"/>
</dbReference>
<dbReference type="Pfam" id="PF01370">
    <property type="entry name" value="Epimerase"/>
    <property type="match status" value="1"/>
</dbReference>
<dbReference type="Proteomes" id="UP000320314">
    <property type="component" value="Unassembled WGS sequence"/>
</dbReference>
<evidence type="ECO:0000313" key="4">
    <source>
        <dbReference type="EMBL" id="TPW29004.1"/>
    </source>
</evidence>
<accession>A0A506U7E8</accession>
<dbReference type="PANTHER" id="PTHR43574">
    <property type="entry name" value="EPIMERASE-RELATED"/>
    <property type="match status" value="1"/>
</dbReference>
<organism evidence="4 5">
    <name type="scientific">Pararhizobium mangrovi</name>
    <dbReference type="NCBI Taxonomy" id="2590452"/>
    <lineage>
        <taxon>Bacteria</taxon>
        <taxon>Pseudomonadati</taxon>
        <taxon>Pseudomonadota</taxon>
        <taxon>Alphaproteobacteria</taxon>
        <taxon>Hyphomicrobiales</taxon>
        <taxon>Rhizobiaceae</taxon>
        <taxon>Rhizobium/Agrobacterium group</taxon>
        <taxon>Pararhizobium</taxon>
    </lineage>
</organism>
<feature type="domain" description="NAD-dependent epimerase/dehydratase" evidence="3">
    <location>
        <begin position="4"/>
        <end position="232"/>
    </location>
</feature>
<name>A0A506U7E8_9HYPH</name>
<dbReference type="InterPro" id="IPR036291">
    <property type="entry name" value="NAD(P)-bd_dom_sf"/>
</dbReference>
<keyword evidence="1" id="KW-0520">NAD</keyword>
<proteinExistence type="predicted"/>
<dbReference type="InterPro" id="IPR001509">
    <property type="entry name" value="Epimerase_deHydtase"/>
</dbReference>
<dbReference type="OrthoDB" id="9801785at2"/>
<gene>
    <name evidence="4" type="ORF">FJU11_08470</name>
</gene>
<dbReference type="Gene3D" id="3.40.50.720">
    <property type="entry name" value="NAD(P)-binding Rossmann-like Domain"/>
    <property type="match status" value="1"/>
</dbReference>
<reference evidence="4 5" key="1">
    <citation type="submission" date="2019-06" db="EMBL/GenBank/DDBJ databases">
        <authorList>
            <person name="Li M."/>
        </authorList>
    </citation>
    <scope>NUCLEOTIDE SEQUENCE [LARGE SCALE GENOMIC DNA]</scope>
    <source>
        <strain evidence="4 5">BGMRC6574</strain>
    </source>
</reference>
<dbReference type="SUPFAM" id="SSF51735">
    <property type="entry name" value="NAD(P)-binding Rossmann-fold domains"/>
    <property type="match status" value="1"/>
</dbReference>
<dbReference type="AlphaFoldDB" id="A0A506U7E8"/>
<evidence type="ECO:0000256" key="2">
    <source>
        <dbReference type="SAM" id="MobiDB-lite"/>
    </source>
</evidence>
<keyword evidence="5" id="KW-1185">Reference proteome</keyword>
<dbReference type="PRINTS" id="PR01713">
    <property type="entry name" value="NUCEPIMERASE"/>
</dbReference>
<sequence length="365" mass="40236">MRFFVTGSAGFIGFHVARRLLDDGHHVTGYDALTPYYDVTLKTARHALLENSRGFKPVVGQLEDMACLEKAMERAAPDVVIHLAAQAGVRYSLENPSAYVSANLTGSFNLLEAARKCGVTHLLLASTSSVYGANDSLPYCEGDHTDHPITLYAATKRGMEAMSHSYAHLWKMPTTILRFFTVYGPWGRPDMALFKFVDAILGDRPIDVYGNGRMRRDFTYVDDLVEAIVRLVPSVPVEGRPAGDATIRDTLSPVAPWRIVNIAGGKPIGLIDFIDATEKALGRKARCNFLAMQKGDMAETAADFQLLRHLTGYVPSTRLERGIEAFVDWHRDYFDHGNAGRSDGDLPAANLPFKPRGSSDSRTLQ</sequence>
<protein>
    <submittedName>
        <fullName evidence="4">NAD-dependent epimerase/dehydratase family protein</fullName>
    </submittedName>
</protein>
<comment type="caution">
    <text evidence="4">The sequence shown here is derived from an EMBL/GenBank/DDBJ whole genome shotgun (WGS) entry which is preliminary data.</text>
</comment>
<feature type="region of interest" description="Disordered" evidence="2">
    <location>
        <begin position="345"/>
        <end position="365"/>
    </location>
</feature>